<dbReference type="EMBL" id="CAFBMW010000001">
    <property type="protein sequence ID" value="CAB4912240.1"/>
    <property type="molecule type" value="Genomic_DNA"/>
</dbReference>
<sequence length="420" mass="44357">MRRTVSIATTIGLAAGVLAATTAAPVGAAPQGATDDLVGRSFEMRGQPPAPRRAGVSEQLISATATFSAANRAQGMPASTAPQHQFAPIAQGGSLSVTIDYGYHWQTDALLYNYSLDTDMVAPSGSEDVRALLGFGTMQANSCTIEEATVAWGYQYIPDVLLYDNKDTDDLASAAAWNCSVLLVDAGQGTQPYDAFVSVMDVVKASPQLSVTAPKRDRLVKKVWTRIPVKVANAAAEGVDARDVVVAGSGKGVKVRPASFDTLDGQDDTEGHVWARLMKPKATLKLAVTENGEAVGTTSVKLRQRPAPAPPKAGTWSASGVDFTVRGGKVRGFSINTQTRCGGYPDIPTTTNNTYSFKTTAIPRNNELVGTERGNQGGDAAYSAYLDLEFVSRTKAKGTFSYYGPARCVAIDGFTAKVKR</sequence>
<gene>
    <name evidence="1" type="ORF">UFOPK3662_00061</name>
</gene>
<reference evidence="1" key="1">
    <citation type="submission" date="2020-05" db="EMBL/GenBank/DDBJ databases">
        <authorList>
            <person name="Chiriac C."/>
            <person name="Salcher M."/>
            <person name="Ghai R."/>
            <person name="Kavagutti S V."/>
        </authorList>
    </citation>
    <scope>NUCLEOTIDE SEQUENCE</scope>
</reference>
<dbReference type="AlphaFoldDB" id="A0A6J7H7B1"/>
<protein>
    <submittedName>
        <fullName evidence="1">Unannotated protein</fullName>
    </submittedName>
</protein>
<accession>A0A6J7H7B1</accession>
<name>A0A6J7H7B1_9ZZZZ</name>
<organism evidence="1">
    <name type="scientific">freshwater metagenome</name>
    <dbReference type="NCBI Taxonomy" id="449393"/>
    <lineage>
        <taxon>unclassified sequences</taxon>
        <taxon>metagenomes</taxon>
        <taxon>ecological metagenomes</taxon>
    </lineage>
</organism>
<evidence type="ECO:0000313" key="1">
    <source>
        <dbReference type="EMBL" id="CAB4912240.1"/>
    </source>
</evidence>
<proteinExistence type="predicted"/>